<sequence length="54" mass="5608">MGAVRAVGMQWRSTAPAKSTAKLGSLNWGEALKGTARAVGTKWRSTATSESTAN</sequence>
<protein>
    <submittedName>
        <fullName evidence="2">Uncharacterized protein</fullName>
    </submittedName>
</protein>
<gene>
    <name evidence="1" type="ORF">I8J30_02715</name>
    <name evidence="2" type="ORF">I8J30_13480</name>
</gene>
<reference evidence="2 3" key="1">
    <citation type="submission" date="2021-04" db="EMBL/GenBank/DDBJ databases">
        <title>Paenibacillus sp. DLE-14 whole genome sequence.</title>
        <authorList>
            <person name="Ham Y.J."/>
        </authorList>
    </citation>
    <scope>NUCLEOTIDE SEQUENCE [LARGE SCALE GENOMIC DNA]</scope>
    <source>
        <strain evidence="2 3">DLE-14</strain>
    </source>
</reference>
<keyword evidence="3" id="KW-1185">Reference proteome</keyword>
<dbReference type="RefSeq" id="WP_210655159.1">
    <property type="nucleotide sequence ID" value="NZ_JAGKSP010000001.1"/>
</dbReference>
<evidence type="ECO:0000313" key="1">
    <source>
        <dbReference type="EMBL" id="MBP3961608.1"/>
    </source>
</evidence>
<evidence type="ECO:0000313" key="2">
    <source>
        <dbReference type="EMBL" id="MBP3963722.1"/>
    </source>
</evidence>
<dbReference type="EMBL" id="JAGKSP010000001">
    <property type="protein sequence ID" value="MBP3961608.1"/>
    <property type="molecule type" value="Genomic_DNA"/>
</dbReference>
<organism evidence="2 3">
    <name type="scientific">Paenibacillus lignilyticus</name>
    <dbReference type="NCBI Taxonomy" id="1172615"/>
    <lineage>
        <taxon>Bacteria</taxon>
        <taxon>Bacillati</taxon>
        <taxon>Bacillota</taxon>
        <taxon>Bacilli</taxon>
        <taxon>Bacillales</taxon>
        <taxon>Paenibacillaceae</taxon>
        <taxon>Paenibacillus</taxon>
    </lineage>
</organism>
<name>A0ABS5CCK1_9BACL</name>
<evidence type="ECO:0000313" key="3">
    <source>
        <dbReference type="Proteomes" id="UP000673394"/>
    </source>
</evidence>
<comment type="caution">
    <text evidence="2">The sequence shown here is derived from an EMBL/GenBank/DDBJ whole genome shotgun (WGS) entry which is preliminary data.</text>
</comment>
<proteinExistence type="predicted"/>
<dbReference type="Proteomes" id="UP000673394">
    <property type="component" value="Unassembled WGS sequence"/>
</dbReference>
<accession>A0ABS5CCK1</accession>
<dbReference type="EMBL" id="JAGKSP010000004">
    <property type="protein sequence ID" value="MBP3963722.1"/>
    <property type="molecule type" value="Genomic_DNA"/>
</dbReference>